<dbReference type="Gene3D" id="1.10.1450.10">
    <property type="entry name" value="Tetraspanin"/>
    <property type="match status" value="1"/>
</dbReference>
<dbReference type="AlphaFoldDB" id="A0A8D0BWT0"/>
<keyword evidence="4 6" id="KW-1133">Transmembrane helix</keyword>
<evidence type="ECO:0000256" key="6">
    <source>
        <dbReference type="RuleBase" id="RU361218"/>
    </source>
</evidence>
<reference evidence="7" key="1">
    <citation type="submission" date="2025-08" db="UniProtKB">
        <authorList>
            <consortium name="Ensembl"/>
        </authorList>
    </citation>
    <scope>IDENTIFICATION</scope>
</reference>
<keyword evidence="3 6" id="KW-0812">Transmembrane</keyword>
<dbReference type="SUPFAM" id="SSF48652">
    <property type="entry name" value="Tetraspanin"/>
    <property type="match status" value="1"/>
</dbReference>
<feature type="transmembrane region" description="Helical" evidence="6">
    <location>
        <begin position="12"/>
        <end position="37"/>
    </location>
</feature>
<evidence type="ECO:0000256" key="1">
    <source>
        <dbReference type="ARBA" id="ARBA00004141"/>
    </source>
</evidence>
<dbReference type="PANTHER" id="PTHR19282">
    <property type="entry name" value="TETRASPANIN"/>
    <property type="match status" value="1"/>
</dbReference>
<dbReference type="Pfam" id="PF00335">
    <property type="entry name" value="Tetraspanin"/>
    <property type="match status" value="1"/>
</dbReference>
<accession>A0A8D0BWT0</accession>
<sequence length="253" mass="27873">MKFYTTDIMALLKLSLMAFSFVFWAAGVTMLIIGIWAKSSLSTYLLLSTNEYPNMSLILLATGIAIIVWGFLGCFSAATEHRCLLRTYGFFQLVVLVAGLVAGVCSLFYCKDIAESFKHGLQEAISSYAEDKEKAESLDTIQRTLDCCGVESYHDWFSSPWSMEQQVPNSSVPMSCCKVHKGCLYSPLPSDAWGIYREGCFHKIHDFVSGNMLYIATAALGLTLLQVVGIVLACLLAARILPHVEPPGEAMPH</sequence>
<dbReference type="PANTHER" id="PTHR19282:SF51">
    <property type="entry name" value="TETRASPANIN"/>
    <property type="match status" value="1"/>
</dbReference>
<dbReference type="GeneTree" id="ENSGT00940000165434"/>
<evidence type="ECO:0000256" key="2">
    <source>
        <dbReference type="ARBA" id="ARBA00006840"/>
    </source>
</evidence>
<dbReference type="PIRSF" id="PIRSF002419">
    <property type="entry name" value="Tetraspanin"/>
    <property type="match status" value="1"/>
</dbReference>
<dbReference type="FunFam" id="1.10.1450.10:FF:000029">
    <property type="entry name" value="Tetraspanin"/>
    <property type="match status" value="1"/>
</dbReference>
<organism evidence="7 8">
    <name type="scientific">Salvator merianae</name>
    <name type="common">Argentine black and white tegu</name>
    <name type="synonym">Tupinambis merianae</name>
    <dbReference type="NCBI Taxonomy" id="96440"/>
    <lineage>
        <taxon>Eukaryota</taxon>
        <taxon>Metazoa</taxon>
        <taxon>Chordata</taxon>
        <taxon>Craniata</taxon>
        <taxon>Vertebrata</taxon>
        <taxon>Euteleostomi</taxon>
        <taxon>Lepidosauria</taxon>
        <taxon>Squamata</taxon>
        <taxon>Bifurcata</taxon>
        <taxon>Unidentata</taxon>
        <taxon>Episquamata</taxon>
        <taxon>Laterata</taxon>
        <taxon>Teiioidea</taxon>
        <taxon>Teiidae</taxon>
        <taxon>Salvator</taxon>
    </lineage>
</organism>
<feature type="transmembrane region" description="Helical" evidence="6">
    <location>
        <begin position="57"/>
        <end position="78"/>
    </location>
</feature>
<dbReference type="InterPro" id="IPR018499">
    <property type="entry name" value="Tetraspanin/Peripherin"/>
</dbReference>
<comment type="similarity">
    <text evidence="2 6">Belongs to the tetraspanin (TM4SF) family.</text>
</comment>
<protein>
    <recommendedName>
        <fullName evidence="6">Tetraspanin</fullName>
    </recommendedName>
</protein>
<reference evidence="7" key="2">
    <citation type="submission" date="2025-09" db="UniProtKB">
        <authorList>
            <consortium name="Ensembl"/>
        </authorList>
    </citation>
    <scope>IDENTIFICATION</scope>
</reference>
<dbReference type="Proteomes" id="UP000694421">
    <property type="component" value="Unplaced"/>
</dbReference>
<keyword evidence="5 6" id="KW-0472">Membrane</keyword>
<dbReference type="Ensembl" id="ENSSMRT00000016314.1">
    <property type="protein sequence ID" value="ENSSMRP00000014015.1"/>
    <property type="gene ID" value="ENSSMRG00000010903.1"/>
</dbReference>
<dbReference type="GO" id="GO:0005886">
    <property type="term" value="C:plasma membrane"/>
    <property type="evidence" value="ECO:0007669"/>
    <property type="project" value="TreeGrafter"/>
</dbReference>
<dbReference type="OMA" id="LDCCGVE"/>
<dbReference type="InterPro" id="IPR000301">
    <property type="entry name" value="Tetraspanin_animals"/>
</dbReference>
<comment type="subcellular location">
    <subcellularLocation>
        <location evidence="1 6">Membrane</location>
        <topology evidence="1 6">Multi-pass membrane protein</topology>
    </subcellularLocation>
</comment>
<dbReference type="InterPro" id="IPR008952">
    <property type="entry name" value="Tetraspanin_EC2_sf"/>
</dbReference>
<evidence type="ECO:0000256" key="4">
    <source>
        <dbReference type="ARBA" id="ARBA00022989"/>
    </source>
</evidence>
<dbReference type="PRINTS" id="PR00259">
    <property type="entry name" value="TMFOUR"/>
</dbReference>
<evidence type="ECO:0000313" key="7">
    <source>
        <dbReference type="Ensembl" id="ENSSMRP00000014015.1"/>
    </source>
</evidence>
<feature type="transmembrane region" description="Helical" evidence="6">
    <location>
        <begin position="90"/>
        <end position="109"/>
    </location>
</feature>
<evidence type="ECO:0000256" key="5">
    <source>
        <dbReference type="ARBA" id="ARBA00023136"/>
    </source>
</evidence>
<proteinExistence type="inferred from homology"/>
<keyword evidence="8" id="KW-1185">Reference proteome</keyword>
<name>A0A8D0BWT0_SALMN</name>
<evidence type="ECO:0000256" key="3">
    <source>
        <dbReference type="ARBA" id="ARBA00022692"/>
    </source>
</evidence>
<evidence type="ECO:0000313" key="8">
    <source>
        <dbReference type="Proteomes" id="UP000694421"/>
    </source>
</evidence>
<feature type="transmembrane region" description="Helical" evidence="6">
    <location>
        <begin position="212"/>
        <end position="238"/>
    </location>
</feature>